<dbReference type="AlphaFoldDB" id="A0A1L7LJP6"/>
<dbReference type="KEGG" id="strg:SRT_10890"/>
<name>A0A1L7LJP6_9STRE</name>
<dbReference type="Proteomes" id="UP000217758">
    <property type="component" value="Chromosome"/>
</dbReference>
<sequence length="43" mass="4930">MKGLETIMKQDSGQYIVSDNSDAFDNTIHAEELDKIEKDEENK</sequence>
<organism evidence="1 2">
    <name type="scientific">Streptococcus troglodytae</name>
    <dbReference type="NCBI Taxonomy" id="1111760"/>
    <lineage>
        <taxon>Bacteria</taxon>
        <taxon>Bacillati</taxon>
        <taxon>Bacillota</taxon>
        <taxon>Bacilli</taxon>
        <taxon>Lactobacillales</taxon>
        <taxon>Streptococcaceae</taxon>
        <taxon>Streptococcus</taxon>
    </lineage>
</organism>
<gene>
    <name evidence="1" type="ORF">SRT_10890</name>
</gene>
<dbReference type="EMBL" id="AP014612">
    <property type="protein sequence ID" value="BAQ24350.1"/>
    <property type="molecule type" value="Genomic_DNA"/>
</dbReference>
<keyword evidence="2" id="KW-1185">Reference proteome</keyword>
<evidence type="ECO:0000313" key="2">
    <source>
        <dbReference type="Proteomes" id="UP000217758"/>
    </source>
</evidence>
<accession>A0A1L7LJP6</accession>
<proteinExistence type="predicted"/>
<protein>
    <submittedName>
        <fullName evidence="1">Uncharacterized protein</fullName>
    </submittedName>
</protein>
<dbReference type="RefSeq" id="WP_256376006.1">
    <property type="nucleotide sequence ID" value="NZ_AP014612.1"/>
</dbReference>
<evidence type="ECO:0000313" key="1">
    <source>
        <dbReference type="EMBL" id="BAQ24350.1"/>
    </source>
</evidence>
<reference evidence="1 2" key="1">
    <citation type="journal article" date="2016" name="Microbiol. Immunol.">
        <title>Complete genome sequence of Streptococcus troglodytae TKU31 isolated from the oral cavity of a chimpanzee (Pan troglodytes).</title>
        <authorList>
            <person name="Okamoto M."/>
            <person name="Naito M."/>
            <person name="Miyanohara M."/>
            <person name="Imai S."/>
            <person name="Nomura Y."/>
            <person name="Saito W."/>
            <person name="Momoi Y."/>
            <person name="Takada K."/>
            <person name="Miyabe-Nishiwaki T."/>
            <person name="Tomonaga M."/>
            <person name="Hanada N."/>
        </authorList>
    </citation>
    <scope>NUCLEOTIDE SEQUENCE [LARGE SCALE GENOMIC DNA]</scope>
    <source>
        <strain evidence="2">TKU 31</strain>
    </source>
</reference>